<feature type="transmembrane region" description="Helical" evidence="1">
    <location>
        <begin position="260"/>
        <end position="285"/>
    </location>
</feature>
<keyword evidence="1" id="KW-1133">Transmembrane helix</keyword>
<keyword evidence="1" id="KW-0812">Transmembrane</keyword>
<organism evidence="2 3">
    <name type="scientific">Macrostomum lignano</name>
    <dbReference type="NCBI Taxonomy" id="282301"/>
    <lineage>
        <taxon>Eukaryota</taxon>
        <taxon>Metazoa</taxon>
        <taxon>Spiralia</taxon>
        <taxon>Lophotrochozoa</taxon>
        <taxon>Platyhelminthes</taxon>
        <taxon>Rhabditophora</taxon>
        <taxon>Macrostomorpha</taxon>
        <taxon>Macrostomida</taxon>
        <taxon>Macrostomidae</taxon>
        <taxon>Macrostomum</taxon>
    </lineage>
</organism>
<protein>
    <submittedName>
        <fullName evidence="3">Acyl_transf_3 domain-containing protein</fullName>
    </submittedName>
</protein>
<accession>A0A1I8HBW0</accession>
<name>A0A1I8HBW0_9PLAT</name>
<keyword evidence="1" id="KW-0472">Membrane</keyword>
<proteinExistence type="predicted"/>
<evidence type="ECO:0000313" key="2">
    <source>
        <dbReference type="Proteomes" id="UP000095280"/>
    </source>
</evidence>
<evidence type="ECO:0000256" key="1">
    <source>
        <dbReference type="SAM" id="Phobius"/>
    </source>
</evidence>
<feature type="transmembrane region" description="Helical" evidence="1">
    <location>
        <begin position="190"/>
        <end position="211"/>
    </location>
</feature>
<feature type="transmembrane region" description="Helical" evidence="1">
    <location>
        <begin position="305"/>
        <end position="326"/>
    </location>
</feature>
<dbReference type="Proteomes" id="UP000095280">
    <property type="component" value="Unplaced"/>
</dbReference>
<reference evidence="3" key="1">
    <citation type="submission" date="2016-11" db="UniProtKB">
        <authorList>
            <consortium name="WormBaseParasite"/>
        </authorList>
    </citation>
    <scope>IDENTIFICATION</scope>
</reference>
<feature type="transmembrane region" description="Helical" evidence="1">
    <location>
        <begin position="450"/>
        <end position="472"/>
    </location>
</feature>
<dbReference type="PANTHER" id="PTHR28658">
    <property type="entry name" value="TRANSMEMBRANE PROTEIN 180"/>
    <property type="match status" value="1"/>
</dbReference>
<keyword evidence="2" id="KW-1185">Reference proteome</keyword>
<dbReference type="AlphaFoldDB" id="A0A1I8HBW0"/>
<feature type="transmembrane region" description="Helical" evidence="1">
    <location>
        <begin position="333"/>
        <end position="351"/>
    </location>
</feature>
<feature type="transmembrane region" description="Helical" evidence="1">
    <location>
        <begin position="363"/>
        <end position="383"/>
    </location>
</feature>
<dbReference type="InterPro" id="IPR040035">
    <property type="entry name" value="TMEM180"/>
</dbReference>
<feature type="transmembrane region" description="Helical" evidence="1">
    <location>
        <begin position="404"/>
        <end position="430"/>
    </location>
</feature>
<feature type="transmembrane region" description="Helical" evidence="1">
    <location>
        <begin position="96"/>
        <end position="115"/>
    </location>
</feature>
<sequence>AAVGIPQQQAAAASATPASAGPQVSRQTVAYASGNLGLSLVSGLLDFFRAKVYLTVFLLSENWFQASQLVAMLWSTLISLAVSHVQDSRLTDRRKWLLYAAPVYALAFSLHWFRWLPAVNIGLQLVLTDLMFQLVDKCVRFAHASLLIEMSSQTATRLSQLWLAQVPYMAACLAVPLANWASADLANLSAFQFCAVLASIVALLSVMYCGWQCRTMYDCRTVNLCHPGGACSAASGLGQPIRLAEPGLLQNLRRLFTDRLFLCVLALKFAHNFHMGFGAAFLPMLVDQLDPPGPGAAMGAGAKSLFYLASQLLPALLFMFCYTCLARAPLADAALLAAGLTVTTGGLFYLAGPELALWQQLAYLLLDGAIVGLNCNLQSLAVVEVADRDRRRWSRDRPMSALIASLYLILASKAFNLQSMLTVHLLAPYIGSGTAPGQSARVGPSGRSVVLGLAGAIPLITGLCELALWLCFRRWRAPPLAPAAAAADPDTLLGCH</sequence>
<dbReference type="PANTHER" id="PTHR28658:SF1">
    <property type="entry name" value="MAJOR FACILITATOR SUPERFAMILY DOMAIN CONTAINING 13B"/>
    <property type="match status" value="1"/>
</dbReference>
<evidence type="ECO:0000313" key="3">
    <source>
        <dbReference type="WBParaSite" id="maker-uti_cns_0005384-snap-gene-0.3-mRNA-1"/>
    </source>
</evidence>
<dbReference type="WBParaSite" id="maker-uti_cns_0005384-snap-gene-0.3-mRNA-1">
    <property type="protein sequence ID" value="maker-uti_cns_0005384-snap-gene-0.3-mRNA-1"/>
    <property type="gene ID" value="maker-uti_cns_0005384-snap-gene-0.3"/>
</dbReference>
<feature type="transmembrane region" description="Helical" evidence="1">
    <location>
        <begin position="63"/>
        <end position="84"/>
    </location>
</feature>